<protein>
    <submittedName>
        <fullName evidence="1">Uncharacterized protein</fullName>
    </submittedName>
</protein>
<gene>
    <name evidence="1" type="ORF">CEX98_07375</name>
</gene>
<dbReference type="EMBL" id="NKHF01000032">
    <property type="protein sequence ID" value="PCK32395.1"/>
    <property type="molecule type" value="Genomic_DNA"/>
</dbReference>
<keyword evidence="2" id="KW-1185">Reference proteome</keyword>
<dbReference type="AlphaFoldDB" id="A0A2A5JSK7"/>
<dbReference type="RefSeq" id="WP_099641459.1">
    <property type="nucleotide sequence ID" value="NZ_NKHF01000032.1"/>
</dbReference>
<evidence type="ECO:0000313" key="1">
    <source>
        <dbReference type="EMBL" id="PCK32395.1"/>
    </source>
</evidence>
<sequence length="59" mass="6718">MNKQSLSPQRHLQAGFNTGPAQILGTRAYEYKQLVSAIRPIHGLKEKLNELNQKSDKNR</sequence>
<name>A0A2A5JSK7_PSEO7</name>
<comment type="caution">
    <text evidence="1">The sequence shown here is derived from an EMBL/GenBank/DDBJ whole genome shotgun (WGS) entry which is preliminary data.</text>
</comment>
<evidence type="ECO:0000313" key="2">
    <source>
        <dbReference type="Proteomes" id="UP000228621"/>
    </source>
</evidence>
<proteinExistence type="predicted"/>
<dbReference type="Proteomes" id="UP000228621">
    <property type="component" value="Unassembled WGS sequence"/>
</dbReference>
<dbReference type="OrthoDB" id="6303953at2"/>
<organism evidence="1 2">
    <name type="scientific">Pseudoalteromonas piscicida</name>
    <dbReference type="NCBI Taxonomy" id="43662"/>
    <lineage>
        <taxon>Bacteria</taxon>
        <taxon>Pseudomonadati</taxon>
        <taxon>Pseudomonadota</taxon>
        <taxon>Gammaproteobacteria</taxon>
        <taxon>Alteromonadales</taxon>
        <taxon>Pseudoalteromonadaceae</taxon>
        <taxon>Pseudoalteromonas</taxon>
    </lineage>
</organism>
<reference evidence="2" key="1">
    <citation type="journal article" date="2019" name="Genome Announc.">
        <title>Draft Genome Sequence of Pseudoalteromonas piscicida Strain 36Y ROTHPW, an Hypersaline Seawater Isolate from the South Coast of Sonora, Mexico.</title>
        <authorList>
            <person name="Sanchez-Diaz R."/>
            <person name="Molina-Garza Z.J."/>
            <person name="Cruz-Suarez L.E."/>
            <person name="Selvin J."/>
            <person name="Kiran G.S."/>
            <person name="Ibarra-Gamez J.C."/>
            <person name="Gomez-Gil B."/>
            <person name="Galaviz-Silva L."/>
        </authorList>
    </citation>
    <scope>NUCLEOTIDE SEQUENCE [LARGE SCALE GENOMIC DNA]</scope>
    <source>
        <strain evidence="2">36Y_RITHPW</strain>
    </source>
</reference>
<accession>A0A2A5JSK7</accession>